<comment type="caution">
    <text evidence="2">The sequence shown here is derived from an EMBL/GenBank/DDBJ whole genome shotgun (WGS) entry which is preliminary data.</text>
</comment>
<organism evidence="2 3">
    <name type="scientific">Rotaria magnacalcarata</name>
    <dbReference type="NCBI Taxonomy" id="392030"/>
    <lineage>
        <taxon>Eukaryota</taxon>
        <taxon>Metazoa</taxon>
        <taxon>Spiralia</taxon>
        <taxon>Gnathifera</taxon>
        <taxon>Rotifera</taxon>
        <taxon>Eurotatoria</taxon>
        <taxon>Bdelloidea</taxon>
        <taxon>Philodinida</taxon>
        <taxon>Philodinidae</taxon>
        <taxon>Rotaria</taxon>
    </lineage>
</organism>
<gene>
    <name evidence="1" type="ORF">BYL167_LOCUS67853</name>
    <name evidence="2" type="ORF">GIL414_LOCUS77625</name>
</gene>
<evidence type="ECO:0000313" key="3">
    <source>
        <dbReference type="Proteomes" id="UP000681720"/>
    </source>
</evidence>
<dbReference type="AlphaFoldDB" id="A0A8S3IRM9"/>
<reference evidence="2" key="1">
    <citation type="submission" date="2021-02" db="EMBL/GenBank/DDBJ databases">
        <authorList>
            <person name="Nowell W R."/>
        </authorList>
    </citation>
    <scope>NUCLEOTIDE SEQUENCE</scope>
</reference>
<evidence type="ECO:0000313" key="2">
    <source>
        <dbReference type="EMBL" id="CAF5204341.1"/>
    </source>
</evidence>
<accession>A0A8S3IRM9</accession>
<evidence type="ECO:0000313" key="1">
    <source>
        <dbReference type="EMBL" id="CAF5126406.1"/>
    </source>
</evidence>
<dbReference type="Proteomes" id="UP000681967">
    <property type="component" value="Unassembled WGS sequence"/>
</dbReference>
<name>A0A8S3IRM9_9BILA</name>
<protein>
    <submittedName>
        <fullName evidence="2">Uncharacterized protein</fullName>
    </submittedName>
</protein>
<sequence length="91" mass="10203">TINHRSGIANENIYGSSIDKMRSIVSNNLVIPDASSINHFQESIHCLGPLCKSFICYIDTLPIGHSVLIQLKAYLRLNHFQSVSFSLKKLM</sequence>
<feature type="non-terminal residue" evidence="2">
    <location>
        <position position="1"/>
    </location>
</feature>
<dbReference type="Proteomes" id="UP000681720">
    <property type="component" value="Unassembled WGS sequence"/>
</dbReference>
<dbReference type="EMBL" id="CAJOBJ010348054">
    <property type="protein sequence ID" value="CAF5204341.1"/>
    <property type="molecule type" value="Genomic_DNA"/>
</dbReference>
<dbReference type="EMBL" id="CAJOBH010246508">
    <property type="protein sequence ID" value="CAF5126406.1"/>
    <property type="molecule type" value="Genomic_DNA"/>
</dbReference>
<proteinExistence type="predicted"/>